<feature type="region of interest" description="Disordered" evidence="7">
    <location>
        <begin position="64"/>
        <end position="95"/>
    </location>
</feature>
<dbReference type="EMBL" id="JAAMOB010000019">
    <property type="protein sequence ID" value="KAF4100223.1"/>
    <property type="molecule type" value="Genomic_DNA"/>
</dbReference>
<evidence type="ECO:0000256" key="4">
    <source>
        <dbReference type="ARBA" id="ARBA00022833"/>
    </source>
</evidence>
<dbReference type="OrthoDB" id="6369483at2759"/>
<reference evidence="9 10" key="1">
    <citation type="submission" date="2020-04" db="EMBL/GenBank/DDBJ databases">
        <title>Chromosome-level genome assembly of a cyprinid fish Onychostoma macrolepis by integration of Nanopore Sequencing, Bionano and Hi-C technology.</title>
        <authorList>
            <person name="Wang D."/>
        </authorList>
    </citation>
    <scope>NUCLEOTIDE SEQUENCE [LARGE SCALE GENOMIC DNA]</scope>
    <source>
        <strain evidence="9">SWU-2019</strain>
        <tissue evidence="9">Muscle</tissue>
    </source>
</reference>
<dbReference type="Pfam" id="PF13359">
    <property type="entry name" value="DDE_Tnp_4"/>
    <property type="match status" value="1"/>
</dbReference>
<dbReference type="InterPro" id="IPR027805">
    <property type="entry name" value="Transposase_HTH_dom"/>
</dbReference>
<dbReference type="InterPro" id="IPR006612">
    <property type="entry name" value="THAP_Znf"/>
</dbReference>
<dbReference type="GO" id="GO:0003677">
    <property type="term" value="F:DNA binding"/>
    <property type="evidence" value="ECO:0007669"/>
    <property type="project" value="UniProtKB-UniRule"/>
</dbReference>
<dbReference type="InterPro" id="IPR027806">
    <property type="entry name" value="HARBI1_dom"/>
</dbReference>
<dbReference type="Proteomes" id="UP000579812">
    <property type="component" value="Unassembled WGS sequence"/>
</dbReference>
<dbReference type="Gene3D" id="6.20.210.20">
    <property type="entry name" value="THAP domain"/>
    <property type="match status" value="1"/>
</dbReference>
<keyword evidence="5 6" id="KW-0238">DNA-binding</keyword>
<feature type="compositionally biased region" description="Basic and acidic residues" evidence="7">
    <location>
        <begin position="85"/>
        <end position="95"/>
    </location>
</feature>
<feature type="domain" description="THAP-type" evidence="8">
    <location>
        <begin position="1"/>
        <end position="83"/>
    </location>
</feature>
<comment type="caution">
    <text evidence="9">The sequence shown here is derived from an EMBL/GenBank/DDBJ whole genome shotgun (WGS) entry which is preliminary data.</text>
</comment>
<evidence type="ECO:0000256" key="6">
    <source>
        <dbReference type="PROSITE-ProRule" id="PRU00309"/>
    </source>
</evidence>
<dbReference type="SUPFAM" id="SSF57716">
    <property type="entry name" value="Glucocorticoid receptor-like (DNA-binding domain)"/>
    <property type="match status" value="1"/>
</dbReference>
<evidence type="ECO:0000256" key="5">
    <source>
        <dbReference type="ARBA" id="ARBA00023125"/>
    </source>
</evidence>
<dbReference type="PROSITE" id="PS50950">
    <property type="entry name" value="ZF_THAP"/>
    <property type="match status" value="1"/>
</dbReference>
<sequence length="478" mass="54144">MAKLKLGPCCSVVGCSLRPGTNLLSEIKVFRFPKNKTQRDAWIAAVKREGWIPTSNSRICSTHFVSGKPSDDPLSPDYIPSKLPHRPDRSRKMDRYQRSLRRASEVYEMSTTVQPTEEVEDMDTDVTEVKSYSDMCVGTDLTMRDIGDMEKLSISYKEQVRSLESKVQMLTCERKQLKSDVDLKDDQIIHFYTGLRSSQVFYALLTYLTTAWSPRTLSPPTALQFYLVLMKLRLGLPHKDLAFRFHCSCATISAIFHDWLNIMAQRFTSLIHWPSREEIKKNLPVLFRSPPFNSVRCIIDCSEIIIDQPTSLSARAMTCSNYKSHNTIKFLVGISPRGSITFLSKSWGGRASHKTITKSSGLIDLLEEGDIVMADRGFNFPEYFAAKGVQLLIPASTHGKTPLSGQEVSVSRHMSRMRIHVERAIGRIKNYCILQQTLPINLVKRRPKDTVATVDKILLVCSALSNLDKSLIQQKNIS</sequence>
<dbReference type="AlphaFoldDB" id="A0A7J6C0F7"/>
<dbReference type="Pfam" id="PF05485">
    <property type="entry name" value="THAP"/>
    <property type="match status" value="1"/>
</dbReference>
<dbReference type="PANTHER" id="PTHR23080">
    <property type="entry name" value="THAP DOMAIN PROTEIN"/>
    <property type="match status" value="1"/>
</dbReference>
<evidence type="ECO:0000313" key="10">
    <source>
        <dbReference type="Proteomes" id="UP000579812"/>
    </source>
</evidence>
<evidence type="ECO:0000256" key="2">
    <source>
        <dbReference type="ARBA" id="ARBA00022723"/>
    </source>
</evidence>
<keyword evidence="10" id="KW-1185">Reference proteome</keyword>
<organism evidence="9 10">
    <name type="scientific">Onychostoma macrolepis</name>
    <dbReference type="NCBI Taxonomy" id="369639"/>
    <lineage>
        <taxon>Eukaryota</taxon>
        <taxon>Metazoa</taxon>
        <taxon>Chordata</taxon>
        <taxon>Craniata</taxon>
        <taxon>Vertebrata</taxon>
        <taxon>Euteleostomi</taxon>
        <taxon>Actinopterygii</taxon>
        <taxon>Neopterygii</taxon>
        <taxon>Teleostei</taxon>
        <taxon>Ostariophysi</taxon>
        <taxon>Cypriniformes</taxon>
        <taxon>Cyprinidae</taxon>
        <taxon>Acrossocheilinae</taxon>
        <taxon>Onychostoma</taxon>
    </lineage>
</organism>
<evidence type="ECO:0000256" key="1">
    <source>
        <dbReference type="ARBA" id="ARBA00001968"/>
    </source>
</evidence>
<keyword evidence="3 6" id="KW-0863">Zinc-finger</keyword>
<protein>
    <recommendedName>
        <fullName evidence="8">THAP-type domain-containing protein</fullName>
    </recommendedName>
</protein>
<evidence type="ECO:0000259" key="8">
    <source>
        <dbReference type="PROSITE" id="PS50950"/>
    </source>
</evidence>
<name>A0A7J6C0F7_9TELE</name>
<keyword evidence="2" id="KW-0479">Metal-binding</keyword>
<dbReference type="SMART" id="SM00980">
    <property type="entry name" value="THAP"/>
    <property type="match status" value="1"/>
</dbReference>
<dbReference type="Pfam" id="PF13613">
    <property type="entry name" value="HTH_Tnp_4"/>
    <property type="match status" value="1"/>
</dbReference>
<keyword evidence="4" id="KW-0862">Zinc</keyword>
<comment type="cofactor">
    <cofactor evidence="1">
        <name>a divalent metal cation</name>
        <dbReference type="ChEBI" id="CHEBI:60240"/>
    </cofactor>
</comment>
<dbReference type="GO" id="GO:0008270">
    <property type="term" value="F:zinc ion binding"/>
    <property type="evidence" value="ECO:0007669"/>
    <property type="project" value="UniProtKB-KW"/>
</dbReference>
<evidence type="ECO:0000313" key="9">
    <source>
        <dbReference type="EMBL" id="KAF4100223.1"/>
    </source>
</evidence>
<evidence type="ECO:0000256" key="7">
    <source>
        <dbReference type="SAM" id="MobiDB-lite"/>
    </source>
</evidence>
<accession>A0A7J6C0F7</accession>
<proteinExistence type="predicted"/>
<dbReference type="InterPro" id="IPR038441">
    <property type="entry name" value="THAP_Znf_sf"/>
</dbReference>
<evidence type="ECO:0000256" key="3">
    <source>
        <dbReference type="ARBA" id="ARBA00022771"/>
    </source>
</evidence>
<gene>
    <name evidence="9" type="ORF">G5714_018419</name>
</gene>